<organism evidence="3 4">
    <name type="scientific">Marisediminicola antarctica</name>
    <dbReference type="NCBI Taxonomy" id="674079"/>
    <lineage>
        <taxon>Bacteria</taxon>
        <taxon>Bacillati</taxon>
        <taxon>Actinomycetota</taxon>
        <taxon>Actinomycetes</taxon>
        <taxon>Micrococcales</taxon>
        <taxon>Microbacteriaceae</taxon>
        <taxon>Marisediminicola</taxon>
    </lineage>
</organism>
<sequence>MPESDDSARARPRTRLVVAAGLAALLLVVGGLAIGRLTAPNAPLPPSTTSAEAGFARDMQTHHHQAVEMAMIIRSTTTDPDLLTLSYDIATSQAQQAGQMFGWLSVWGVPPASPEPAMTWMTRPALDGATHGHDNGEGAAHIPGEPMPGLTTSEQLAELRAADGEAADELFLTLMIAHHEGGVGMAEALLDRSDNAVATSLARGIVTSQQGEINYMWQLLDAP</sequence>
<dbReference type="KEGG" id="mant:BHD05_00620"/>
<dbReference type="InterPro" id="IPR005183">
    <property type="entry name" value="DUF305_CopM-like"/>
</dbReference>
<dbReference type="AlphaFoldDB" id="A0A7L5ANJ8"/>
<dbReference type="Gene3D" id="1.20.1260.10">
    <property type="match status" value="1"/>
</dbReference>
<gene>
    <name evidence="3" type="ORF">BHD05_00620</name>
</gene>
<accession>A0A7L5ANJ8</accession>
<dbReference type="PANTHER" id="PTHR36933">
    <property type="entry name" value="SLL0788 PROTEIN"/>
    <property type="match status" value="1"/>
</dbReference>
<evidence type="ECO:0000313" key="4">
    <source>
        <dbReference type="Proteomes" id="UP000464507"/>
    </source>
</evidence>
<dbReference type="PANTHER" id="PTHR36933:SF1">
    <property type="entry name" value="SLL0788 PROTEIN"/>
    <property type="match status" value="1"/>
</dbReference>
<evidence type="ECO:0000313" key="3">
    <source>
        <dbReference type="EMBL" id="QHO70874.1"/>
    </source>
</evidence>
<dbReference type="InterPro" id="IPR012347">
    <property type="entry name" value="Ferritin-like"/>
</dbReference>
<feature type="domain" description="DUF305" evidence="2">
    <location>
        <begin position="52"/>
        <end position="220"/>
    </location>
</feature>
<name>A0A7L5ANJ8_9MICO</name>
<reference evidence="3 4" key="1">
    <citation type="submission" date="2016-09" db="EMBL/GenBank/DDBJ databases">
        <title>Complete genome sequence of microbes from the polar regions.</title>
        <authorList>
            <person name="Liao L."/>
            <person name="Chen B."/>
        </authorList>
    </citation>
    <scope>NUCLEOTIDE SEQUENCE [LARGE SCALE GENOMIC DNA]</scope>
    <source>
        <strain evidence="3 4">ZS314</strain>
    </source>
</reference>
<proteinExistence type="predicted"/>
<evidence type="ECO:0000259" key="2">
    <source>
        <dbReference type="Pfam" id="PF03713"/>
    </source>
</evidence>
<dbReference type="OrthoDB" id="26872at2"/>
<keyword evidence="4" id="KW-1185">Reference proteome</keyword>
<evidence type="ECO:0000256" key="1">
    <source>
        <dbReference type="SAM" id="MobiDB-lite"/>
    </source>
</evidence>
<dbReference type="EMBL" id="CP017146">
    <property type="protein sequence ID" value="QHO70874.1"/>
    <property type="molecule type" value="Genomic_DNA"/>
</dbReference>
<protein>
    <recommendedName>
        <fullName evidence="2">DUF305 domain-containing protein</fullName>
    </recommendedName>
</protein>
<dbReference type="Pfam" id="PF03713">
    <property type="entry name" value="DUF305"/>
    <property type="match status" value="1"/>
</dbReference>
<dbReference type="Proteomes" id="UP000464507">
    <property type="component" value="Chromosome"/>
</dbReference>
<feature type="region of interest" description="Disordered" evidence="1">
    <location>
        <begin position="130"/>
        <end position="150"/>
    </location>
</feature>